<dbReference type="GO" id="GO:0005506">
    <property type="term" value="F:iron ion binding"/>
    <property type="evidence" value="ECO:0007669"/>
    <property type="project" value="TreeGrafter"/>
</dbReference>
<organism evidence="2 3">
    <name type="scientific">Tritonibacter litoralis</name>
    <dbReference type="NCBI Taxonomy" id="2662264"/>
    <lineage>
        <taxon>Bacteria</taxon>
        <taxon>Pseudomonadati</taxon>
        <taxon>Pseudomonadota</taxon>
        <taxon>Alphaproteobacteria</taxon>
        <taxon>Rhodobacterales</taxon>
        <taxon>Paracoccaceae</taxon>
        <taxon>Tritonibacter</taxon>
    </lineage>
</organism>
<dbReference type="Proteomes" id="UP000444174">
    <property type="component" value="Unassembled WGS sequence"/>
</dbReference>
<comment type="caution">
    <text evidence="2">The sequence shown here is derived from an EMBL/GenBank/DDBJ whole genome shotgun (WGS) entry which is preliminary data.</text>
</comment>
<dbReference type="InterPro" id="IPR001109">
    <property type="entry name" value="Hydrogenase_HupF/HypC"/>
</dbReference>
<reference evidence="2 3" key="1">
    <citation type="submission" date="2019-10" db="EMBL/GenBank/DDBJ databases">
        <title>Epibacterium sp. nov., isolated from seawater.</title>
        <authorList>
            <person name="Zhang X."/>
            <person name="Li N."/>
        </authorList>
    </citation>
    <scope>NUCLEOTIDE SEQUENCE [LARGE SCALE GENOMIC DNA]</scope>
    <source>
        <strain evidence="2 3">SM1979</strain>
    </source>
</reference>
<comment type="similarity">
    <text evidence="1">Belongs to the HupF/HypC family.</text>
</comment>
<dbReference type="PANTHER" id="PTHR35177">
    <property type="entry name" value="HYDROGENASE MATURATION FACTOR HYBG"/>
    <property type="match status" value="1"/>
</dbReference>
<dbReference type="RefSeq" id="WP_153214166.1">
    <property type="nucleotide sequence ID" value="NZ_WIBF01000001.1"/>
</dbReference>
<gene>
    <name evidence="2" type="primary">hypC</name>
    <name evidence="2" type="ORF">GFB49_02250</name>
</gene>
<dbReference type="PROSITE" id="PS01097">
    <property type="entry name" value="HUPF_HYPC"/>
    <property type="match status" value="1"/>
</dbReference>
<dbReference type="EMBL" id="WIBF01000001">
    <property type="protein sequence ID" value="MQQ07268.1"/>
    <property type="molecule type" value="Genomic_DNA"/>
</dbReference>
<evidence type="ECO:0000256" key="1">
    <source>
        <dbReference type="ARBA" id="ARBA00006018"/>
    </source>
</evidence>
<dbReference type="AlphaFoldDB" id="A0A843YBL1"/>
<dbReference type="Gene3D" id="2.30.30.140">
    <property type="match status" value="1"/>
</dbReference>
<accession>A0A843YBL1</accession>
<dbReference type="Pfam" id="PF01455">
    <property type="entry name" value="HupF_HypC"/>
    <property type="match status" value="1"/>
</dbReference>
<keyword evidence="3" id="KW-1185">Reference proteome</keyword>
<proteinExistence type="inferred from homology"/>
<dbReference type="SUPFAM" id="SSF159127">
    <property type="entry name" value="HupF/HypC-like"/>
    <property type="match status" value="1"/>
</dbReference>
<dbReference type="NCBIfam" id="TIGR00074">
    <property type="entry name" value="hypC_hupF"/>
    <property type="match status" value="1"/>
</dbReference>
<dbReference type="InterPro" id="IPR019812">
    <property type="entry name" value="Hydgase_assmbl_chp_CS"/>
</dbReference>
<sequence>MCVGIPMQILSVEGIAAQARESAHRPVEIIDLSLTGPLEPGAWVLSFLGAAREVISAEEAGNISNALDGLRSLMEGGDLGNAFADLEARTPSLPPHLQAAAAQGKTVG</sequence>
<protein>
    <submittedName>
        <fullName evidence="2">HypC/HybG/HupF family hydrogenase formation chaperone</fullName>
    </submittedName>
</protein>
<name>A0A843YBL1_9RHOB</name>
<dbReference type="GO" id="GO:1902670">
    <property type="term" value="F:carbon dioxide binding"/>
    <property type="evidence" value="ECO:0007669"/>
    <property type="project" value="TreeGrafter"/>
</dbReference>
<evidence type="ECO:0000313" key="3">
    <source>
        <dbReference type="Proteomes" id="UP000444174"/>
    </source>
</evidence>
<dbReference type="PRINTS" id="PR00445">
    <property type="entry name" value="HUPFHYPC"/>
</dbReference>
<dbReference type="GO" id="GO:0051604">
    <property type="term" value="P:protein maturation"/>
    <property type="evidence" value="ECO:0007669"/>
    <property type="project" value="TreeGrafter"/>
</dbReference>
<evidence type="ECO:0000313" key="2">
    <source>
        <dbReference type="EMBL" id="MQQ07268.1"/>
    </source>
</evidence>
<dbReference type="PANTHER" id="PTHR35177:SF1">
    <property type="entry name" value="HYDROGENASE MATURATION FACTOR HYPC"/>
    <property type="match status" value="1"/>
</dbReference>